<dbReference type="Proteomes" id="UP000887572">
    <property type="component" value="Unplaced"/>
</dbReference>
<accession>A0A914GY44</accession>
<dbReference type="AlphaFoldDB" id="A0A914GY44"/>
<dbReference type="WBParaSite" id="Gr19_v10_g11852.t1">
    <property type="protein sequence ID" value="Gr19_v10_g11852.t1"/>
    <property type="gene ID" value="Gr19_v10_g11852"/>
</dbReference>
<protein>
    <submittedName>
        <fullName evidence="3">Uncharacterized protein</fullName>
    </submittedName>
</protein>
<evidence type="ECO:0000313" key="3">
    <source>
        <dbReference type="WBParaSite" id="Gr19_v10_g11852.t1"/>
    </source>
</evidence>
<reference evidence="3" key="1">
    <citation type="submission" date="2022-11" db="UniProtKB">
        <authorList>
            <consortium name="WormBaseParasite"/>
        </authorList>
    </citation>
    <scope>IDENTIFICATION</scope>
</reference>
<name>A0A914GY44_GLORO</name>
<feature type="region of interest" description="Disordered" evidence="1">
    <location>
        <begin position="223"/>
        <end position="256"/>
    </location>
</feature>
<feature type="compositionally biased region" description="Basic and acidic residues" evidence="1">
    <location>
        <begin position="240"/>
        <end position="256"/>
    </location>
</feature>
<proteinExistence type="predicted"/>
<evidence type="ECO:0000313" key="2">
    <source>
        <dbReference type="Proteomes" id="UP000887572"/>
    </source>
</evidence>
<keyword evidence="2" id="KW-1185">Reference proteome</keyword>
<organism evidence="2 3">
    <name type="scientific">Globodera rostochiensis</name>
    <name type="common">Golden nematode worm</name>
    <name type="synonym">Heterodera rostochiensis</name>
    <dbReference type="NCBI Taxonomy" id="31243"/>
    <lineage>
        <taxon>Eukaryota</taxon>
        <taxon>Metazoa</taxon>
        <taxon>Ecdysozoa</taxon>
        <taxon>Nematoda</taxon>
        <taxon>Chromadorea</taxon>
        <taxon>Rhabditida</taxon>
        <taxon>Tylenchina</taxon>
        <taxon>Tylenchomorpha</taxon>
        <taxon>Tylenchoidea</taxon>
        <taxon>Heteroderidae</taxon>
        <taxon>Heteroderinae</taxon>
        <taxon>Globodera</taxon>
    </lineage>
</organism>
<evidence type="ECO:0000256" key="1">
    <source>
        <dbReference type="SAM" id="MobiDB-lite"/>
    </source>
</evidence>
<sequence length="256" mass="28492">MSDDLNRLLVSSNSIQNVKQEVDTRDIEPWIEDWNEATPKERCHTTPSEYYQWLSKCKTEEKAEPSTAMFRRVSSNDIVSGALNNGPREVWETDDATKAFGWTLPVKTDITTPQANMLSSLRGKLRSIVLSKSKLELPSPEAQGMRRACRSSTDVNGEGEGRVATGGSGVVTKLIRSIERMNYAKESSMIKETGGAFHPSHNERVGRPAASLKAQISFHDLSLCPSSASNEGPKVFRSRAKSEAVNRREKLYKEDD</sequence>